<feature type="binding site" evidence="1">
    <location>
        <position position="23"/>
    </location>
    <ligand>
        <name>Mg(2+)</name>
        <dbReference type="ChEBI" id="CHEBI:18420"/>
    </ligand>
</feature>
<feature type="binding site" evidence="1">
    <location>
        <begin position="202"/>
        <end position="204"/>
    </location>
    <ligand>
        <name>ATP</name>
        <dbReference type="ChEBI" id="CHEBI:30616"/>
    </ligand>
</feature>
<evidence type="ECO:0000313" key="2">
    <source>
        <dbReference type="EMBL" id="SDR18001.1"/>
    </source>
</evidence>
<dbReference type="EMBL" id="FNLC01000002">
    <property type="protein sequence ID" value="SDR18001.1"/>
    <property type="molecule type" value="Genomic_DNA"/>
</dbReference>
<dbReference type="CDD" id="cd03109">
    <property type="entry name" value="DTBS"/>
    <property type="match status" value="1"/>
</dbReference>
<feature type="active site" evidence="1">
    <location>
        <position position="44"/>
    </location>
</feature>
<dbReference type="GO" id="GO:0004141">
    <property type="term" value="F:dethiobiotin synthase activity"/>
    <property type="evidence" value="ECO:0007669"/>
    <property type="project" value="UniProtKB-UniRule"/>
</dbReference>
<dbReference type="Pfam" id="PF13500">
    <property type="entry name" value="AAA_26"/>
    <property type="match status" value="1"/>
</dbReference>
<keyword evidence="1" id="KW-0067">ATP-binding</keyword>
<keyword evidence="1" id="KW-0547">Nucleotide-binding</keyword>
<keyword evidence="1" id="KW-0963">Cytoplasm</keyword>
<comment type="catalytic activity">
    <reaction evidence="1">
        <text>(7R,8S)-7,8-diammoniononanoate + CO2 + ATP = (4R,5S)-dethiobiotin + ADP + phosphate + 3 H(+)</text>
        <dbReference type="Rhea" id="RHEA:15805"/>
        <dbReference type="ChEBI" id="CHEBI:15378"/>
        <dbReference type="ChEBI" id="CHEBI:16526"/>
        <dbReference type="ChEBI" id="CHEBI:30616"/>
        <dbReference type="ChEBI" id="CHEBI:43474"/>
        <dbReference type="ChEBI" id="CHEBI:149469"/>
        <dbReference type="ChEBI" id="CHEBI:149473"/>
        <dbReference type="ChEBI" id="CHEBI:456216"/>
        <dbReference type="EC" id="6.3.3.3"/>
    </reaction>
</comment>
<feature type="binding site" evidence="1">
    <location>
        <begin position="114"/>
        <end position="117"/>
    </location>
    <ligand>
        <name>ATP</name>
        <dbReference type="ChEBI" id="CHEBI:30616"/>
    </ligand>
</feature>
<dbReference type="InterPro" id="IPR027417">
    <property type="entry name" value="P-loop_NTPase"/>
</dbReference>
<dbReference type="EC" id="6.3.3.3" evidence="1"/>
<reference evidence="3" key="1">
    <citation type="submission" date="2016-10" db="EMBL/GenBank/DDBJ databases">
        <authorList>
            <person name="Varghese N."/>
            <person name="Submissions S."/>
        </authorList>
    </citation>
    <scope>NUCLEOTIDE SEQUENCE [LARGE SCALE GENOMIC DNA]</scope>
    <source>
        <strain evidence="3">DSM 24767</strain>
    </source>
</reference>
<feature type="binding site" evidence="1">
    <location>
        <position position="48"/>
    </location>
    <ligand>
        <name>substrate</name>
    </ligand>
</feature>
<comment type="subcellular location">
    <subcellularLocation>
        <location evidence="1">Cytoplasm</location>
    </subcellularLocation>
</comment>
<protein>
    <recommendedName>
        <fullName evidence="1">ATP-dependent dethiobiotin synthetase BioD</fullName>
        <ecNumber evidence="1">6.3.3.3</ecNumber>
    </recommendedName>
    <alternativeName>
        <fullName evidence="1">DTB synthetase</fullName>
        <shortName evidence="1">DTBS</shortName>
    </alternativeName>
    <alternativeName>
        <fullName evidence="1">Dethiobiotin synthase</fullName>
    </alternativeName>
</protein>
<dbReference type="Proteomes" id="UP000198848">
    <property type="component" value="Unassembled WGS sequence"/>
</dbReference>
<comment type="pathway">
    <text evidence="1">Cofactor biosynthesis; biotin biosynthesis; biotin from 7,8-diaminononanoate: step 1/2.</text>
</comment>
<dbReference type="SUPFAM" id="SSF52540">
    <property type="entry name" value="P-loop containing nucleoside triphosphate hydrolases"/>
    <property type="match status" value="1"/>
</dbReference>
<organism evidence="2 3">
    <name type="scientific">Natronobacterium texcoconense</name>
    <dbReference type="NCBI Taxonomy" id="1095778"/>
    <lineage>
        <taxon>Archaea</taxon>
        <taxon>Methanobacteriati</taxon>
        <taxon>Methanobacteriota</taxon>
        <taxon>Stenosarchaea group</taxon>
        <taxon>Halobacteria</taxon>
        <taxon>Halobacteriales</taxon>
        <taxon>Natrialbaceae</taxon>
        <taxon>Natronobacterium</taxon>
    </lineage>
</organism>
<comment type="cofactor">
    <cofactor evidence="1">
        <name>Mg(2+)</name>
        <dbReference type="ChEBI" id="CHEBI:18420"/>
    </cofactor>
</comment>
<dbReference type="UniPathway" id="UPA00078">
    <property type="reaction ID" value="UER00161"/>
</dbReference>
<dbReference type="PANTHER" id="PTHR43210:SF5">
    <property type="entry name" value="DETHIOBIOTIN SYNTHETASE"/>
    <property type="match status" value="1"/>
</dbReference>
<dbReference type="HAMAP" id="MF_00336">
    <property type="entry name" value="BioD"/>
    <property type="match status" value="1"/>
</dbReference>
<accession>A0A1H1GXV8</accession>
<proteinExistence type="inferred from homology"/>
<dbReference type="GO" id="GO:0000287">
    <property type="term" value="F:magnesium ion binding"/>
    <property type="evidence" value="ECO:0007669"/>
    <property type="project" value="UniProtKB-UniRule"/>
</dbReference>
<evidence type="ECO:0000313" key="3">
    <source>
        <dbReference type="Proteomes" id="UP000198848"/>
    </source>
</evidence>
<dbReference type="STRING" id="1095778.SAMN04489842_2674"/>
<dbReference type="GO" id="GO:0009102">
    <property type="term" value="P:biotin biosynthetic process"/>
    <property type="evidence" value="ECO:0007669"/>
    <property type="project" value="UniProtKB-UniRule"/>
</dbReference>
<gene>
    <name evidence="1" type="primary">bioD</name>
    <name evidence="2" type="ORF">SAMN04489842_2674</name>
</gene>
<keyword evidence="1" id="KW-0093">Biotin biosynthesis</keyword>
<feature type="binding site" evidence="1">
    <location>
        <begin position="19"/>
        <end position="24"/>
    </location>
    <ligand>
        <name>ATP</name>
        <dbReference type="ChEBI" id="CHEBI:30616"/>
    </ligand>
</feature>
<dbReference type="PIRSF" id="PIRSF006755">
    <property type="entry name" value="DTB_synth"/>
    <property type="match status" value="1"/>
</dbReference>
<comment type="caution">
    <text evidence="1">Lacks conserved residue(s) required for the propagation of feature annotation.</text>
</comment>
<feature type="binding site" evidence="1">
    <location>
        <position position="55"/>
    </location>
    <ligand>
        <name>Mg(2+)</name>
        <dbReference type="ChEBI" id="CHEBI:18420"/>
    </ligand>
</feature>
<comment type="similarity">
    <text evidence="1">Belongs to the dethiobiotin synthetase family.</text>
</comment>
<comment type="function">
    <text evidence="1">Catalyzes a mechanistically unusual reaction, the ATP-dependent insertion of CO2 between the N7 and N8 nitrogen atoms of 7,8-diaminopelargonic acid (DAPA, also called 7,8-diammoniononanoate) to form a ureido ring.</text>
</comment>
<keyword evidence="3" id="KW-1185">Reference proteome</keyword>
<dbReference type="OrthoDB" id="201569at2157"/>
<dbReference type="Gene3D" id="3.40.50.300">
    <property type="entry name" value="P-loop containing nucleotide triphosphate hydrolases"/>
    <property type="match status" value="1"/>
</dbReference>
<keyword evidence="1" id="KW-0436">Ligase</keyword>
<dbReference type="InterPro" id="IPR004472">
    <property type="entry name" value="DTB_synth_BioD"/>
</dbReference>
<dbReference type="NCBIfam" id="TIGR00347">
    <property type="entry name" value="bioD"/>
    <property type="match status" value="1"/>
</dbReference>
<dbReference type="GO" id="GO:0005524">
    <property type="term" value="F:ATP binding"/>
    <property type="evidence" value="ECO:0007669"/>
    <property type="project" value="UniProtKB-UniRule"/>
</dbReference>
<keyword evidence="1" id="KW-0479">Metal-binding</keyword>
<comment type="subunit">
    <text evidence="1">Homodimer.</text>
</comment>
<feature type="binding site" evidence="1">
    <location>
        <position position="114"/>
    </location>
    <ligand>
        <name>Mg(2+)</name>
        <dbReference type="ChEBI" id="CHEBI:18420"/>
    </ligand>
</feature>
<feature type="binding site" evidence="1">
    <location>
        <begin position="174"/>
        <end position="175"/>
    </location>
    <ligand>
        <name>ATP</name>
        <dbReference type="ChEBI" id="CHEBI:30616"/>
    </ligand>
</feature>
<dbReference type="PANTHER" id="PTHR43210">
    <property type="entry name" value="DETHIOBIOTIN SYNTHETASE"/>
    <property type="match status" value="1"/>
</dbReference>
<sequence>MSSRFDPGAGVFVAGTGTGVGKTVVTAGLTGWLRSEGIDAHAIKPAQTGAPDDDDARTVANVCGDPTASTCLRRLEPPLAPRVAASVAGESLSYDEITAACRSVAANEEVAIVEGIGGVRVPLADDRDVLDLATDLGFPVIVVARSGLGTLNHTALTVAALEDRGLLVDGIVLNEYDGATLAERTNPSELERMTGTQVATVPPLDVDDGNAVVDGIRENVPSSMLSVGFE</sequence>
<name>A0A1H1GXV8_NATTX</name>
<evidence type="ECO:0000256" key="1">
    <source>
        <dbReference type="HAMAP-Rule" id="MF_00336"/>
    </source>
</evidence>
<dbReference type="RefSeq" id="WP_090382552.1">
    <property type="nucleotide sequence ID" value="NZ_FNLC01000002.1"/>
</dbReference>
<dbReference type="AlphaFoldDB" id="A0A1H1GXV8"/>
<feature type="binding site" evidence="1">
    <location>
        <position position="55"/>
    </location>
    <ligand>
        <name>ATP</name>
        <dbReference type="ChEBI" id="CHEBI:30616"/>
    </ligand>
</feature>
<keyword evidence="1" id="KW-0460">Magnesium</keyword>
<dbReference type="GO" id="GO:0005829">
    <property type="term" value="C:cytosol"/>
    <property type="evidence" value="ECO:0007669"/>
    <property type="project" value="TreeGrafter"/>
</dbReference>